<comment type="subcellular location">
    <subcellularLocation>
        <location evidence="1">Membrane</location>
        <topology evidence="1">Multi-pass membrane protein</topology>
    </subcellularLocation>
</comment>
<evidence type="ECO:0000313" key="8">
    <source>
        <dbReference type="Proteomes" id="UP001208689"/>
    </source>
</evidence>
<evidence type="ECO:0000256" key="4">
    <source>
        <dbReference type="ARBA" id="ARBA00023136"/>
    </source>
</evidence>
<dbReference type="Proteomes" id="UP001208689">
    <property type="component" value="Chromosome"/>
</dbReference>
<dbReference type="EMBL" id="CP104013">
    <property type="protein sequence ID" value="UYP45636.1"/>
    <property type="molecule type" value="Genomic_DNA"/>
</dbReference>
<dbReference type="Pfam" id="PF12698">
    <property type="entry name" value="ABC2_membrane_3"/>
    <property type="match status" value="1"/>
</dbReference>
<feature type="transmembrane region" description="Helical" evidence="5">
    <location>
        <begin position="227"/>
        <end position="248"/>
    </location>
</feature>
<evidence type="ECO:0000256" key="5">
    <source>
        <dbReference type="SAM" id="Phobius"/>
    </source>
</evidence>
<feature type="transmembrane region" description="Helical" evidence="5">
    <location>
        <begin position="304"/>
        <end position="327"/>
    </location>
</feature>
<evidence type="ECO:0000256" key="1">
    <source>
        <dbReference type="ARBA" id="ARBA00004141"/>
    </source>
</evidence>
<sequence length="416" mass="45369">MINTIKLKTKLIQFGTLIAKNLKITLRDKQSLIWLFGYPLLCMAIYSVAFGASGSRASYNIIIINYDVSDSANPSTDFGANVSLIITDEFRDNANLSQSFTLHESWKNGSLITEEQARIMVLEESMDGVIIIPANFSEVIIGSTSWYSMAQQGYLGDGYESLVNTTFPSGSPKLEIITTADPITSQIIPSLFDGMVNNILLGMNNISALETTLEIGPKGQSVSFFDYSAPGFAILGVLVSISSLTAIICTEKFEGMLDRLDTTPVSRSILLGSAGAAQFLFSAIQIVVLFGSMFIFGVNMSPKVNWLLAFLLALLFAFVCIGLGLIISSFAKNAQAAGNLAWFVILPMQFLGGTFFVVDAEFTKIIPSKYVNQALRQVITYGASWVTVWQDLVILLGFGVVFNLLGIVIFMKKKKI</sequence>
<dbReference type="InterPro" id="IPR013525">
    <property type="entry name" value="ABC2_TM"/>
</dbReference>
<evidence type="ECO:0000256" key="3">
    <source>
        <dbReference type="ARBA" id="ARBA00022989"/>
    </source>
</evidence>
<feature type="transmembrane region" description="Helical" evidence="5">
    <location>
        <begin position="269"/>
        <end position="298"/>
    </location>
</feature>
<evidence type="ECO:0000313" key="7">
    <source>
        <dbReference type="EMBL" id="UYP45636.1"/>
    </source>
</evidence>
<evidence type="ECO:0000256" key="2">
    <source>
        <dbReference type="ARBA" id="ARBA00022692"/>
    </source>
</evidence>
<feature type="transmembrane region" description="Helical" evidence="5">
    <location>
        <begin position="339"/>
        <end position="358"/>
    </location>
</feature>
<accession>A0ABY6HQD3</accession>
<keyword evidence="4 5" id="KW-0472">Membrane</keyword>
<feature type="transmembrane region" description="Helical" evidence="5">
    <location>
        <begin position="392"/>
        <end position="411"/>
    </location>
</feature>
<keyword evidence="8" id="KW-1185">Reference proteome</keyword>
<feature type="domain" description="ABC transmembrane type-2" evidence="6">
    <location>
        <begin position="193"/>
        <end position="413"/>
    </location>
</feature>
<reference evidence="7" key="1">
    <citation type="submission" date="2022-09" db="EMBL/GenBank/DDBJ databases">
        <title>Actin cytoskeleton and complex cell architecture in an #Asgard archaeon.</title>
        <authorList>
            <person name="Ponce Toledo R.I."/>
            <person name="Schleper C."/>
            <person name="Rodrigues Oliveira T."/>
            <person name="Wollweber F."/>
            <person name="Xu J."/>
            <person name="Rittmann S."/>
            <person name="Klingl A."/>
            <person name="Pilhofer M."/>
        </authorList>
    </citation>
    <scope>NUCLEOTIDE SEQUENCE</scope>
    <source>
        <strain evidence="7">B-35</strain>
    </source>
</reference>
<protein>
    <recommendedName>
        <fullName evidence="6">ABC transmembrane type-2 domain-containing protein</fullName>
    </recommendedName>
</protein>
<gene>
    <name evidence="7" type="ORF">NEF87_001921</name>
</gene>
<organism evidence="7 8">
    <name type="scientific">Candidatus Lokiarchaeum ossiferum</name>
    <dbReference type="NCBI Taxonomy" id="2951803"/>
    <lineage>
        <taxon>Archaea</taxon>
        <taxon>Promethearchaeati</taxon>
        <taxon>Promethearchaeota</taxon>
        <taxon>Promethearchaeia</taxon>
        <taxon>Promethearchaeales</taxon>
        <taxon>Promethearchaeaceae</taxon>
        <taxon>Candidatus Lokiarchaeum</taxon>
    </lineage>
</organism>
<dbReference type="PANTHER" id="PTHR43027:SF1">
    <property type="entry name" value="DOXORUBICIN RESISTANCE ABC TRANSPORTER PERMEASE PROTEIN DRRC-RELATED"/>
    <property type="match status" value="1"/>
</dbReference>
<dbReference type="PANTHER" id="PTHR43027">
    <property type="entry name" value="DOXORUBICIN RESISTANCE ABC TRANSPORTER PERMEASE PROTEIN DRRC-RELATED"/>
    <property type="match status" value="1"/>
</dbReference>
<keyword evidence="3 5" id="KW-1133">Transmembrane helix</keyword>
<proteinExistence type="predicted"/>
<feature type="transmembrane region" description="Helical" evidence="5">
    <location>
        <begin position="32"/>
        <end position="52"/>
    </location>
</feature>
<evidence type="ECO:0000259" key="6">
    <source>
        <dbReference type="PROSITE" id="PS51012"/>
    </source>
</evidence>
<dbReference type="PROSITE" id="PS51012">
    <property type="entry name" value="ABC_TM2"/>
    <property type="match status" value="1"/>
</dbReference>
<name>A0ABY6HQD3_9ARCH</name>
<keyword evidence="2 5" id="KW-0812">Transmembrane</keyword>
<dbReference type="InterPro" id="IPR047817">
    <property type="entry name" value="ABC2_TM_bact-type"/>
</dbReference>
<dbReference type="InterPro" id="IPR052902">
    <property type="entry name" value="ABC-2_transporter"/>
</dbReference>